<evidence type="ECO:0000256" key="1">
    <source>
        <dbReference type="SAM" id="MobiDB-lite"/>
    </source>
</evidence>
<name>A0A292PTX4_9PEZI</name>
<gene>
    <name evidence="2" type="ORF">GSTUAT00005702001</name>
</gene>
<evidence type="ECO:0000313" key="2">
    <source>
        <dbReference type="EMBL" id="CUS10155.1"/>
    </source>
</evidence>
<feature type="region of interest" description="Disordered" evidence="1">
    <location>
        <begin position="109"/>
        <end position="136"/>
    </location>
</feature>
<accession>A0A292PTX4</accession>
<evidence type="ECO:0000313" key="3">
    <source>
        <dbReference type="Proteomes" id="UP001412239"/>
    </source>
</evidence>
<organism evidence="2 3">
    <name type="scientific">Tuber aestivum</name>
    <name type="common">summer truffle</name>
    <dbReference type="NCBI Taxonomy" id="59557"/>
    <lineage>
        <taxon>Eukaryota</taxon>
        <taxon>Fungi</taxon>
        <taxon>Dikarya</taxon>
        <taxon>Ascomycota</taxon>
        <taxon>Pezizomycotina</taxon>
        <taxon>Pezizomycetes</taxon>
        <taxon>Pezizales</taxon>
        <taxon>Tuberaceae</taxon>
        <taxon>Tuber</taxon>
    </lineage>
</organism>
<keyword evidence="3" id="KW-1185">Reference proteome</keyword>
<reference evidence="2" key="1">
    <citation type="submission" date="2015-10" db="EMBL/GenBank/DDBJ databases">
        <authorList>
            <person name="Regsiter A."/>
            <person name="william w."/>
        </authorList>
    </citation>
    <scope>NUCLEOTIDE SEQUENCE</scope>
    <source>
        <strain evidence="2">Montdore</strain>
    </source>
</reference>
<dbReference type="AlphaFoldDB" id="A0A292PTX4"/>
<proteinExistence type="predicted"/>
<sequence>MYGNTSEASAMIWNTHTNSFSALTHSRFSFLPSFLPHSPIPFLSNARQIDSLALIRQRTSTATEINPNIPSFARDERRKIYSHKKPKTLGRGRILSVFRCESFRIRNKKNNNNNKMKNTFLAGRREKGGTSPRPVD</sequence>
<dbReference type="Proteomes" id="UP001412239">
    <property type="component" value="Unassembled WGS sequence"/>
</dbReference>
<dbReference type="EMBL" id="LN891054">
    <property type="protein sequence ID" value="CUS10155.1"/>
    <property type="molecule type" value="Genomic_DNA"/>
</dbReference>
<protein>
    <submittedName>
        <fullName evidence="2">Uncharacterized protein</fullName>
    </submittedName>
</protein>